<gene>
    <name evidence="8" type="ORF">TR69_WS6001000141</name>
</gene>
<evidence type="ECO:0000256" key="2">
    <source>
        <dbReference type="ARBA" id="ARBA00012438"/>
    </source>
</evidence>
<keyword evidence="4" id="KW-0808">Transferase</keyword>
<keyword evidence="3" id="KW-0597">Phosphoprotein</keyword>
<dbReference type="STRING" id="1617426.TR69_WS6001000141"/>
<comment type="caution">
    <text evidence="8">The sequence shown here is derived from an EMBL/GenBank/DDBJ whole genome shotgun (WGS) entry which is preliminary data.</text>
</comment>
<keyword evidence="5 8" id="KW-0418">Kinase</keyword>
<dbReference type="Proteomes" id="UP000070457">
    <property type="component" value="Unassembled WGS sequence"/>
</dbReference>
<dbReference type="InterPro" id="IPR050980">
    <property type="entry name" value="2C_sensor_his_kinase"/>
</dbReference>
<evidence type="ECO:0000256" key="4">
    <source>
        <dbReference type="ARBA" id="ARBA00022679"/>
    </source>
</evidence>
<name>A0A136M048_9BACT</name>
<dbReference type="InterPro" id="IPR003594">
    <property type="entry name" value="HATPase_dom"/>
</dbReference>
<evidence type="ECO:0000256" key="1">
    <source>
        <dbReference type="ARBA" id="ARBA00000085"/>
    </source>
</evidence>
<dbReference type="GO" id="GO:0004673">
    <property type="term" value="F:protein histidine kinase activity"/>
    <property type="evidence" value="ECO:0007669"/>
    <property type="project" value="UniProtKB-EC"/>
</dbReference>
<accession>A0A136M048</accession>
<dbReference type="PANTHER" id="PTHR44936:SF9">
    <property type="entry name" value="SENSOR PROTEIN CREC"/>
    <property type="match status" value="1"/>
</dbReference>
<reference evidence="8 9" key="1">
    <citation type="submission" date="2015-02" db="EMBL/GenBank/DDBJ databases">
        <title>Improved understanding of the partial-nitritation anammox process through 23 genomes representing the majority of the microbial community.</title>
        <authorList>
            <person name="Speth D.R."/>
            <person name="In T Zandt M."/>
            <person name="Guerrero Cruz S."/>
            <person name="Jetten M.S."/>
            <person name="Dutilh B.E."/>
        </authorList>
    </citation>
    <scope>NUCLEOTIDE SEQUENCE [LARGE SCALE GENOMIC DNA]</scope>
    <source>
        <strain evidence="8">OLB20</strain>
    </source>
</reference>
<protein>
    <recommendedName>
        <fullName evidence="2">histidine kinase</fullName>
        <ecNumber evidence="2">2.7.13.3</ecNumber>
    </recommendedName>
</protein>
<evidence type="ECO:0000256" key="3">
    <source>
        <dbReference type="ARBA" id="ARBA00022553"/>
    </source>
</evidence>
<evidence type="ECO:0000313" key="8">
    <source>
        <dbReference type="EMBL" id="KXK27267.1"/>
    </source>
</evidence>
<dbReference type="InterPro" id="IPR036890">
    <property type="entry name" value="HATPase_C_sf"/>
</dbReference>
<dbReference type="AlphaFoldDB" id="A0A136M048"/>
<organism evidence="8 9">
    <name type="scientific">candidate division WS6 bacterium OLB20</name>
    <dbReference type="NCBI Taxonomy" id="1617426"/>
    <lineage>
        <taxon>Bacteria</taxon>
        <taxon>Candidatus Dojkabacteria</taxon>
    </lineage>
</organism>
<dbReference type="GO" id="GO:0000160">
    <property type="term" value="P:phosphorelay signal transduction system"/>
    <property type="evidence" value="ECO:0007669"/>
    <property type="project" value="UniProtKB-KW"/>
</dbReference>
<dbReference type="Pfam" id="PF02518">
    <property type="entry name" value="HATPase_c"/>
    <property type="match status" value="1"/>
</dbReference>
<evidence type="ECO:0000256" key="5">
    <source>
        <dbReference type="ARBA" id="ARBA00022777"/>
    </source>
</evidence>
<dbReference type="SUPFAM" id="SSF55874">
    <property type="entry name" value="ATPase domain of HSP90 chaperone/DNA topoisomerase II/histidine kinase"/>
    <property type="match status" value="1"/>
</dbReference>
<proteinExistence type="predicted"/>
<dbReference type="EC" id="2.7.13.3" evidence="2"/>
<sequence>MLADADLDILAAERAREIYRASADHVTHRVMENFQHDFRTPLTIVNSSAYLLSRSIQMAERDNGLVINPEQMVANTEAAERIEAGVSRLNSFSLLYTETHPLFNVDAENEVITRAMNDPQTRSILVSEVFSDLQRGFAVIDTDGGLAADRTFMTLAGKSDVQTAYEQAVGDFQHTALDRQRMVLRSENGESTGYLLTLTKTEDGKMIAMLLPESAERAGEGGPVQNHMSEYVAASIATAVFTEDLYTFQFELSVNDTAAMRTQRSGILPADSNYPEAVAAEKQRLVKLFNDEKADRLHSLREVAQLISAMEKDFFGMATYDVQRAKEKVQTATMKLGVLRNTINKYLRFADAYWNRTAEAGSVALRDLVEEMSAGCTGVSDEFKVHASADEGVEISASKDDIVAMVTELAENAQQVLDGAAPNHELALTVDHDEEYVYITVSDNGMSLSTDQLSHILFATYDVDQAGGSLRPGLGLNIVRALARRNGIRLDVSADESYKYFTLILAR</sequence>
<feature type="domain" description="Histidine kinase/HSP90-like ATPase" evidence="7">
    <location>
        <begin position="400"/>
        <end position="503"/>
    </location>
</feature>
<keyword evidence="6" id="KW-0902">Two-component regulatory system</keyword>
<dbReference type="EMBL" id="JYNZ01000002">
    <property type="protein sequence ID" value="KXK27267.1"/>
    <property type="molecule type" value="Genomic_DNA"/>
</dbReference>
<dbReference type="CDD" id="cd00075">
    <property type="entry name" value="HATPase"/>
    <property type="match status" value="1"/>
</dbReference>
<evidence type="ECO:0000313" key="9">
    <source>
        <dbReference type="Proteomes" id="UP000070457"/>
    </source>
</evidence>
<comment type="catalytic activity">
    <reaction evidence="1">
        <text>ATP + protein L-histidine = ADP + protein N-phospho-L-histidine.</text>
        <dbReference type="EC" id="2.7.13.3"/>
    </reaction>
</comment>
<dbReference type="Gene3D" id="3.30.565.10">
    <property type="entry name" value="Histidine kinase-like ATPase, C-terminal domain"/>
    <property type="match status" value="1"/>
</dbReference>
<evidence type="ECO:0000256" key="6">
    <source>
        <dbReference type="ARBA" id="ARBA00023012"/>
    </source>
</evidence>
<dbReference type="PANTHER" id="PTHR44936">
    <property type="entry name" value="SENSOR PROTEIN CREC"/>
    <property type="match status" value="1"/>
</dbReference>
<evidence type="ECO:0000259" key="7">
    <source>
        <dbReference type="Pfam" id="PF02518"/>
    </source>
</evidence>